<evidence type="ECO:0000313" key="5">
    <source>
        <dbReference type="EMBL" id="KAK0729574.1"/>
    </source>
</evidence>
<keyword evidence="1" id="KW-0677">Repeat</keyword>
<comment type="caution">
    <text evidence="5">The sequence shown here is derived from an EMBL/GenBank/DDBJ whole genome shotgun (WGS) entry which is preliminary data.</text>
</comment>
<accession>A0AA40E624</accession>
<dbReference type="AlphaFoldDB" id="A0AA40E624"/>
<dbReference type="InterPro" id="IPR054471">
    <property type="entry name" value="GPIID_WHD"/>
</dbReference>
<keyword evidence="2" id="KW-0040">ANK repeat</keyword>
<evidence type="ECO:0000256" key="1">
    <source>
        <dbReference type="ARBA" id="ARBA00022737"/>
    </source>
</evidence>
<organism evidence="5 6">
    <name type="scientific">Lasiosphaeris hirsuta</name>
    <dbReference type="NCBI Taxonomy" id="260670"/>
    <lineage>
        <taxon>Eukaryota</taxon>
        <taxon>Fungi</taxon>
        <taxon>Dikarya</taxon>
        <taxon>Ascomycota</taxon>
        <taxon>Pezizomycotina</taxon>
        <taxon>Sordariomycetes</taxon>
        <taxon>Sordariomycetidae</taxon>
        <taxon>Sordariales</taxon>
        <taxon>Lasiosphaeriaceae</taxon>
        <taxon>Lasiosphaeris</taxon>
    </lineage>
</organism>
<dbReference type="InterPro" id="IPR002110">
    <property type="entry name" value="Ankyrin_rpt"/>
</dbReference>
<feature type="repeat" description="ANK" evidence="2">
    <location>
        <begin position="726"/>
        <end position="758"/>
    </location>
</feature>
<dbReference type="Gene3D" id="3.40.50.300">
    <property type="entry name" value="P-loop containing nucleotide triphosphate hydrolases"/>
    <property type="match status" value="1"/>
</dbReference>
<dbReference type="SUPFAM" id="SSF48403">
    <property type="entry name" value="Ankyrin repeat"/>
    <property type="match status" value="1"/>
</dbReference>
<dbReference type="InterPro" id="IPR027417">
    <property type="entry name" value="P-loop_NTPase"/>
</dbReference>
<dbReference type="SUPFAM" id="SSF52540">
    <property type="entry name" value="P-loop containing nucleoside triphosphate hydrolases"/>
    <property type="match status" value="1"/>
</dbReference>
<sequence>MDPLSISLGLAGVLPIIATVIRLAQRYRDEVKGASESISLLITELGLLESAIRNLDAFLGSAEGRDAIQDLQLDQSSALRTCSVACSAKLNALASKLHDADANTRAGGSRLRHLIWPLSERDHKKTVQELRNLTLWMQFSLSVDNIRIVCRSSDQMGQVMKQQLEQLQSLAKVQESTAKIELAVEDHASRLDAQRDCENRQKILDWISPAGHGQRHHAIQALRLEGTGDWLIRQPGFLKWSCGDETGSPNVLWCYGGPGTGKTVLVSVVIDHLLESASRGRSTVGFLYFDYKNNAHQSALVMILSVLRQFVEAAQSIADCVKAAYDSHQQMQRNLSLKDALKLISAVTSPSDTVYYAVVDAVDECLSYQRRPFLEALCGLARKSKHFRLMITGRPHADDVEGFFPECGKLEICANEQDMRRYINHELDIHAARDVIDHDFADEIVKQLIAVSRGMFLLAVLHLRTLVELTSVGAMQDVLSSASGSLSEAYRTTINRIQQQPASRSELAMQILQWVFFAARPLTVEELQDALCIKHGQARRDARYRPAPRIMLECCQGLILVDSEASLVRPAHYTVQEYLMENSCTIFPGHDLYMAQTCLAYLTLDDFASGPEKDMSGIKARLRNYPFLSYVSRRWYTHLSPLSSLKEIETSLWRFLGSAEFRATTKQASAFSGGFVWRYCQPEECLSHTAIHIACSSGLTSVVTELLNGPNKCNTQRDDINAQSYIGTTPVIHAASCGHAEVLRFLLDNGADPYIENAYGNALHCAAEAGKSGSIRALIRHGMPAGSDARYSRAPILCTLDRDSVEAFTTLTDSGASIEDLGENSRSEGVECEDYNHCELCGHCTPEVAFLHLAVKSDAGEIIRVIANGKLIDFKVRNKVGWTAFRLAGRTGRINAARALEEILAVADIERSVDRKIAEITDSSEYLAIIDRNERGWFWKRRKHELYSEGVALRRRYLEGL</sequence>
<dbReference type="Pfam" id="PF22939">
    <property type="entry name" value="WHD_GPIID"/>
    <property type="match status" value="1"/>
</dbReference>
<dbReference type="SMART" id="SM00248">
    <property type="entry name" value="ANK"/>
    <property type="match status" value="5"/>
</dbReference>
<keyword evidence="6" id="KW-1185">Reference proteome</keyword>
<proteinExistence type="predicted"/>
<dbReference type="Pfam" id="PF24883">
    <property type="entry name" value="NPHP3_N"/>
    <property type="match status" value="1"/>
</dbReference>
<dbReference type="InterPro" id="IPR036770">
    <property type="entry name" value="Ankyrin_rpt-contain_sf"/>
</dbReference>
<dbReference type="PANTHER" id="PTHR10039">
    <property type="entry name" value="AMELOGENIN"/>
    <property type="match status" value="1"/>
</dbReference>
<protein>
    <recommendedName>
        <fullName evidence="7">NACHT domain-containing protein</fullName>
    </recommendedName>
</protein>
<evidence type="ECO:0008006" key="7">
    <source>
        <dbReference type="Google" id="ProtNLM"/>
    </source>
</evidence>
<evidence type="ECO:0000256" key="2">
    <source>
        <dbReference type="PROSITE-ProRule" id="PRU00023"/>
    </source>
</evidence>
<dbReference type="Pfam" id="PF12796">
    <property type="entry name" value="Ank_2"/>
    <property type="match status" value="1"/>
</dbReference>
<gene>
    <name evidence="5" type="ORF">B0H67DRAFT_559126</name>
</gene>
<evidence type="ECO:0000259" key="3">
    <source>
        <dbReference type="Pfam" id="PF22939"/>
    </source>
</evidence>
<evidence type="ECO:0000259" key="4">
    <source>
        <dbReference type="Pfam" id="PF24883"/>
    </source>
</evidence>
<dbReference type="InterPro" id="IPR056884">
    <property type="entry name" value="NPHP3-like_N"/>
</dbReference>
<name>A0AA40E624_9PEZI</name>
<dbReference type="Proteomes" id="UP001172102">
    <property type="component" value="Unassembled WGS sequence"/>
</dbReference>
<evidence type="ECO:0000313" key="6">
    <source>
        <dbReference type="Proteomes" id="UP001172102"/>
    </source>
</evidence>
<dbReference type="EMBL" id="JAUKUA010000001">
    <property type="protein sequence ID" value="KAK0729574.1"/>
    <property type="molecule type" value="Genomic_DNA"/>
</dbReference>
<dbReference type="Gene3D" id="1.25.40.20">
    <property type="entry name" value="Ankyrin repeat-containing domain"/>
    <property type="match status" value="2"/>
</dbReference>
<dbReference type="PROSITE" id="PS50088">
    <property type="entry name" value="ANK_REPEAT"/>
    <property type="match status" value="1"/>
</dbReference>
<dbReference type="PANTHER" id="PTHR10039:SF15">
    <property type="entry name" value="NACHT DOMAIN-CONTAINING PROTEIN"/>
    <property type="match status" value="1"/>
</dbReference>
<dbReference type="PROSITE" id="PS50297">
    <property type="entry name" value="ANK_REP_REGION"/>
    <property type="match status" value="1"/>
</dbReference>
<feature type="domain" description="GPI inositol-deacylase winged helix" evidence="3">
    <location>
        <begin position="505"/>
        <end position="583"/>
    </location>
</feature>
<reference evidence="5" key="1">
    <citation type="submission" date="2023-06" db="EMBL/GenBank/DDBJ databases">
        <title>Genome-scale phylogeny and comparative genomics of the fungal order Sordariales.</title>
        <authorList>
            <consortium name="Lawrence Berkeley National Laboratory"/>
            <person name="Hensen N."/>
            <person name="Bonometti L."/>
            <person name="Westerberg I."/>
            <person name="Brannstrom I.O."/>
            <person name="Guillou S."/>
            <person name="Cros-Aarteil S."/>
            <person name="Calhoun S."/>
            <person name="Haridas S."/>
            <person name="Kuo A."/>
            <person name="Mondo S."/>
            <person name="Pangilinan J."/>
            <person name="Riley R."/>
            <person name="Labutti K."/>
            <person name="Andreopoulos B."/>
            <person name="Lipzen A."/>
            <person name="Chen C."/>
            <person name="Yanf M."/>
            <person name="Daum C."/>
            <person name="Ng V."/>
            <person name="Clum A."/>
            <person name="Steindorff A."/>
            <person name="Ohm R."/>
            <person name="Martin F."/>
            <person name="Silar P."/>
            <person name="Natvig D."/>
            <person name="Lalanne C."/>
            <person name="Gautier V."/>
            <person name="Ament-Velasquez S.L."/>
            <person name="Kruys A."/>
            <person name="Hutchinson M.I."/>
            <person name="Powell A.J."/>
            <person name="Barry K."/>
            <person name="Miller A.N."/>
            <person name="Grigoriev I.V."/>
            <person name="Debuchy R."/>
            <person name="Gladieux P."/>
            <person name="Thoren M.H."/>
            <person name="Johannesson H."/>
        </authorList>
    </citation>
    <scope>NUCLEOTIDE SEQUENCE</scope>
    <source>
        <strain evidence="5">SMH4607-1</strain>
    </source>
</reference>
<feature type="domain" description="Nephrocystin 3-like N-terminal" evidence="4">
    <location>
        <begin position="226"/>
        <end position="394"/>
    </location>
</feature>